<dbReference type="GO" id="GO:0016301">
    <property type="term" value="F:kinase activity"/>
    <property type="evidence" value="ECO:0007669"/>
    <property type="project" value="UniProtKB-KW"/>
</dbReference>
<dbReference type="EMBL" id="MKVH01000013">
    <property type="protein sequence ID" value="OJX59419.1"/>
    <property type="molecule type" value="Genomic_DNA"/>
</dbReference>
<keyword evidence="2" id="KW-0808">Transferase</keyword>
<dbReference type="Pfam" id="PF03308">
    <property type="entry name" value="MeaB"/>
    <property type="match status" value="1"/>
</dbReference>
<dbReference type="PANTHER" id="PTHR23408">
    <property type="entry name" value="METHYLMALONYL-COA MUTASE"/>
    <property type="match status" value="1"/>
</dbReference>
<evidence type="ECO:0000256" key="1">
    <source>
        <dbReference type="ARBA" id="ARBA00009625"/>
    </source>
</evidence>
<dbReference type="Proteomes" id="UP000184233">
    <property type="component" value="Unassembled WGS sequence"/>
</dbReference>
<dbReference type="Gene3D" id="3.40.50.300">
    <property type="entry name" value="P-loop containing nucleotide triphosphate hydrolases"/>
    <property type="match status" value="1"/>
</dbReference>
<dbReference type="GO" id="GO:0005737">
    <property type="term" value="C:cytoplasm"/>
    <property type="evidence" value="ECO:0007669"/>
    <property type="project" value="TreeGrafter"/>
</dbReference>
<keyword evidence="2" id="KW-0418">Kinase</keyword>
<dbReference type="AlphaFoldDB" id="A0A1M3L2G6"/>
<dbReference type="Gene3D" id="1.20.5.170">
    <property type="match status" value="1"/>
</dbReference>
<reference evidence="2 3" key="1">
    <citation type="submission" date="2016-09" db="EMBL/GenBank/DDBJ databases">
        <title>Genome-resolved meta-omics ties microbial dynamics to process performance in biotechnology for thiocyanate degradation.</title>
        <authorList>
            <person name="Kantor R.S."/>
            <person name="Huddy R.J."/>
            <person name="Iyer R."/>
            <person name="Thomas B.C."/>
            <person name="Brown C.T."/>
            <person name="Anantharaman K."/>
            <person name="Tringe S."/>
            <person name="Hettich R.L."/>
            <person name="Harrison S.T."/>
            <person name="Banfield J.F."/>
        </authorList>
    </citation>
    <scope>NUCLEOTIDE SEQUENCE [LARGE SCALE GENOMIC DNA]</scope>
    <source>
        <strain evidence="2">59-99</strain>
    </source>
</reference>
<evidence type="ECO:0000313" key="3">
    <source>
        <dbReference type="Proteomes" id="UP000184233"/>
    </source>
</evidence>
<dbReference type="NCBIfam" id="NF006958">
    <property type="entry name" value="PRK09435.1"/>
    <property type="match status" value="1"/>
</dbReference>
<dbReference type="GO" id="GO:0003924">
    <property type="term" value="F:GTPase activity"/>
    <property type="evidence" value="ECO:0007669"/>
    <property type="project" value="InterPro"/>
</dbReference>
<proteinExistence type="inferred from homology"/>
<dbReference type="CDD" id="cd03114">
    <property type="entry name" value="MMAA-like"/>
    <property type="match status" value="1"/>
</dbReference>
<dbReference type="SUPFAM" id="SSF52540">
    <property type="entry name" value="P-loop containing nucleoside triphosphate hydrolases"/>
    <property type="match status" value="1"/>
</dbReference>
<dbReference type="GO" id="GO:0005525">
    <property type="term" value="F:GTP binding"/>
    <property type="evidence" value="ECO:0007669"/>
    <property type="project" value="InterPro"/>
</dbReference>
<gene>
    <name evidence="2" type="ORF">BGO89_02020</name>
</gene>
<dbReference type="NCBIfam" id="TIGR00750">
    <property type="entry name" value="lao"/>
    <property type="match status" value="1"/>
</dbReference>
<accession>A0A1M3L2G6</accession>
<dbReference type="Gene3D" id="1.10.287.130">
    <property type="match status" value="1"/>
</dbReference>
<dbReference type="InterPro" id="IPR005129">
    <property type="entry name" value="GTPase_ArgK"/>
</dbReference>
<comment type="caution">
    <text evidence="2">The sequence shown here is derived from an EMBL/GenBank/DDBJ whole genome shotgun (WGS) entry which is preliminary data.</text>
</comment>
<dbReference type="STRING" id="1895771.BGO89_02020"/>
<comment type="similarity">
    <text evidence="1">Belongs to the SIMIBI class G3E GTPase family. ArgK/MeaB subfamily.</text>
</comment>
<evidence type="ECO:0000313" key="2">
    <source>
        <dbReference type="EMBL" id="OJX59419.1"/>
    </source>
</evidence>
<dbReference type="PANTHER" id="PTHR23408:SF3">
    <property type="entry name" value="METHYLMALONIC ACIDURIA TYPE A PROTEIN, MITOCHONDRIAL"/>
    <property type="match status" value="1"/>
</dbReference>
<sequence length="327" mass="34957">MTADVLAQGVLDGNRRHLARACSLVESTTAADRDVAAALLERIMPHTGHSRRLGMTGSPGVGKSTLVEAFGLRLCEAGRRVAVLAVDPSSRRTGGSILGDKVRMAHLSLHDNAFVRPSPSRLALGGATSTTRECILLCEAAGYDTIIVETVGVGQSEIDVADMVDLFLLLVLPTAGDDIQGIKRGIMEVADAVVVTKADISPEATRRAIAMLKGALRLMLPSQEGWNVPVLGLSAVDGDGLADLEAVCDGFFDGSRMSAIADRRAAQRIRWFDHVLNDRLLDLLGERTDMRAMLDELRARVLDGTVSPAAALHRFFSSLTITMRPLP</sequence>
<dbReference type="InterPro" id="IPR027417">
    <property type="entry name" value="P-loop_NTPase"/>
</dbReference>
<protein>
    <submittedName>
        <fullName evidence="2">ATPase/protein kinase</fullName>
    </submittedName>
</protein>
<organism evidence="2 3">
    <name type="scientific">Candidatus Kapaibacterium thiocyanatum</name>
    <dbReference type="NCBI Taxonomy" id="1895771"/>
    <lineage>
        <taxon>Bacteria</taxon>
        <taxon>Pseudomonadati</taxon>
        <taxon>Candidatus Kapaibacteriota</taxon>
        <taxon>Candidatus Kapaibacteriia</taxon>
        <taxon>Candidatus Kapaibacteriales</taxon>
        <taxon>Candidatus Kapaibacteriaceae</taxon>
        <taxon>Candidatus Kapaibacterium</taxon>
    </lineage>
</organism>
<name>A0A1M3L2G6_9BACT</name>